<dbReference type="PROSITE" id="PS51998">
    <property type="entry name" value="DEK_C"/>
    <property type="match status" value="1"/>
</dbReference>
<dbReference type="Gene3D" id="1.10.245.10">
    <property type="entry name" value="SWIB/MDM2 domain"/>
    <property type="match status" value="1"/>
</dbReference>
<comment type="caution">
    <text evidence="4">The sequence shown here is derived from an EMBL/GenBank/DDBJ whole genome shotgun (WGS) entry which is preliminary data.</text>
</comment>
<dbReference type="InterPro" id="IPR014876">
    <property type="entry name" value="DEK_C"/>
</dbReference>
<accession>A0ABQ7VNA0</accession>
<evidence type="ECO:0008006" key="6">
    <source>
        <dbReference type="Google" id="ProtNLM"/>
    </source>
</evidence>
<reference evidence="4 5" key="1">
    <citation type="journal article" date="2021" name="bioRxiv">
        <title>Chromosome-scale and haplotype-resolved genome assembly of a tetraploid potato cultivar.</title>
        <authorList>
            <person name="Sun H."/>
            <person name="Jiao W.-B."/>
            <person name="Krause K."/>
            <person name="Campoy J.A."/>
            <person name="Goel M."/>
            <person name="Folz-Donahue K."/>
            <person name="Kukat C."/>
            <person name="Huettel B."/>
            <person name="Schneeberger K."/>
        </authorList>
    </citation>
    <scope>NUCLEOTIDE SEQUENCE [LARGE SCALE GENOMIC DNA]</scope>
    <source>
        <strain evidence="4">SolTubOtavaFocal</strain>
        <tissue evidence="4">Leaves</tissue>
    </source>
</reference>
<dbReference type="SUPFAM" id="SSF47592">
    <property type="entry name" value="SWIB/MDM2 domain"/>
    <property type="match status" value="1"/>
</dbReference>
<feature type="compositionally biased region" description="Acidic residues" evidence="1">
    <location>
        <begin position="89"/>
        <end position="113"/>
    </location>
</feature>
<dbReference type="PANTHER" id="PTHR13844">
    <property type="entry name" value="SWI/SNF-RELATED MATRIX-ASSOCIATED ACTIN-DEPENDENT REGULATOR OF CHROMATIN SUBFAMILY D"/>
    <property type="match status" value="1"/>
</dbReference>
<feature type="region of interest" description="Disordered" evidence="1">
    <location>
        <begin position="63"/>
        <end position="114"/>
    </location>
</feature>
<proteinExistence type="predicted"/>
<keyword evidence="5" id="KW-1185">Reference proteome</keyword>
<dbReference type="InterPro" id="IPR036885">
    <property type="entry name" value="SWIB_MDM2_dom_sf"/>
</dbReference>
<dbReference type="Pfam" id="PF02201">
    <property type="entry name" value="SWIB"/>
    <property type="match status" value="1"/>
</dbReference>
<dbReference type="Gene3D" id="1.10.10.60">
    <property type="entry name" value="Homeodomain-like"/>
    <property type="match status" value="1"/>
</dbReference>
<protein>
    <recommendedName>
        <fullName evidence="6">SWIB complex BAF60b domain-containing protein</fullName>
    </recommendedName>
</protein>
<dbReference type="PROSITE" id="PS51925">
    <property type="entry name" value="SWIB_MDM2"/>
    <property type="match status" value="1"/>
</dbReference>
<evidence type="ECO:0000313" key="4">
    <source>
        <dbReference type="EMBL" id="KAH0769953.1"/>
    </source>
</evidence>
<sequence>MVSDSELVDRLREFLSTSDLNITTNTDVRRKLEEDFNIDLSDRKVFIREQIDLYLESHYQVNQENENNEEKMEEENDQGPPAEVKSQVSEEEEDQKEEEEEEDPEEEEEEESEAVAKLFGLGTSMLEVSSSKPLANESRGFAFWVELVIPGLPSAGYLSYAFNSGGCVTSLLMSGSALLDPSLQILIADQSLSNLLTQKFQTLMFAANNKPGKKNESGKRKAGGFTKLCSLSPQLQKITGEAELARTEVVKRMWHYINENDLKNPSDKRIINCDDTLRELFGVDTIGMFEMNKALTKHIWPLDSDGVSTITTSGSVNSTANKKQRKQEEDEDSDEPKKEEKQKNSGMHAALRLSNVLINFLGTGESELSRPNVEGLSRFQVVMEENYVNEFKKEKGYPGALKLTLCGSREWPDLKGLL</sequence>
<dbReference type="InterPro" id="IPR019835">
    <property type="entry name" value="SWIB_domain"/>
</dbReference>
<organism evidence="4 5">
    <name type="scientific">Solanum tuberosum</name>
    <name type="common">Potato</name>
    <dbReference type="NCBI Taxonomy" id="4113"/>
    <lineage>
        <taxon>Eukaryota</taxon>
        <taxon>Viridiplantae</taxon>
        <taxon>Streptophyta</taxon>
        <taxon>Embryophyta</taxon>
        <taxon>Tracheophyta</taxon>
        <taxon>Spermatophyta</taxon>
        <taxon>Magnoliopsida</taxon>
        <taxon>eudicotyledons</taxon>
        <taxon>Gunneridae</taxon>
        <taxon>Pentapetalae</taxon>
        <taxon>asterids</taxon>
        <taxon>lamiids</taxon>
        <taxon>Solanales</taxon>
        <taxon>Solanaceae</taxon>
        <taxon>Solanoideae</taxon>
        <taxon>Solaneae</taxon>
        <taxon>Solanum</taxon>
    </lineage>
</organism>
<dbReference type="SMART" id="SM00151">
    <property type="entry name" value="SWIB"/>
    <property type="match status" value="1"/>
</dbReference>
<evidence type="ECO:0000313" key="5">
    <source>
        <dbReference type="Proteomes" id="UP000826656"/>
    </source>
</evidence>
<evidence type="ECO:0000259" key="3">
    <source>
        <dbReference type="PROSITE" id="PS51998"/>
    </source>
</evidence>
<evidence type="ECO:0000256" key="1">
    <source>
        <dbReference type="SAM" id="MobiDB-lite"/>
    </source>
</evidence>
<feature type="region of interest" description="Disordered" evidence="1">
    <location>
        <begin position="310"/>
        <end position="346"/>
    </location>
</feature>
<evidence type="ECO:0000259" key="2">
    <source>
        <dbReference type="PROSITE" id="PS51925"/>
    </source>
</evidence>
<feature type="domain" description="DEK-C" evidence="3">
    <location>
        <begin position="1"/>
        <end position="56"/>
    </location>
</feature>
<feature type="compositionally biased region" description="Polar residues" evidence="1">
    <location>
        <begin position="310"/>
        <end position="321"/>
    </location>
</feature>
<dbReference type="Proteomes" id="UP000826656">
    <property type="component" value="Unassembled WGS sequence"/>
</dbReference>
<gene>
    <name evidence="4" type="ORF">KY290_013934</name>
</gene>
<dbReference type="EMBL" id="JAIVGD010000011">
    <property type="protein sequence ID" value="KAH0769953.1"/>
    <property type="molecule type" value="Genomic_DNA"/>
</dbReference>
<dbReference type="InterPro" id="IPR003121">
    <property type="entry name" value="SWIB_MDM2_domain"/>
</dbReference>
<dbReference type="Pfam" id="PF08766">
    <property type="entry name" value="DEK_C"/>
    <property type="match status" value="1"/>
</dbReference>
<dbReference type="CDD" id="cd10567">
    <property type="entry name" value="SWIB-MDM2_like"/>
    <property type="match status" value="1"/>
</dbReference>
<dbReference type="SUPFAM" id="SSF109715">
    <property type="entry name" value="DEK C-terminal domain"/>
    <property type="match status" value="1"/>
</dbReference>
<name>A0ABQ7VNA0_SOLTU</name>
<feature type="domain" description="DM2" evidence="2">
    <location>
        <begin position="224"/>
        <end position="301"/>
    </location>
</feature>